<comment type="caution">
    <text evidence="1">The sequence shown here is derived from an EMBL/GenBank/DDBJ whole genome shotgun (WGS) entry which is preliminary data.</text>
</comment>
<dbReference type="AlphaFoldDB" id="A0AAV7HX13"/>
<protein>
    <submittedName>
        <fullName evidence="1">Uncharacterized protein</fullName>
    </submittedName>
</protein>
<proteinExistence type="predicted"/>
<evidence type="ECO:0000313" key="1">
    <source>
        <dbReference type="EMBL" id="KAH0539397.1"/>
    </source>
</evidence>
<name>A0AAV7HX13_COTGL</name>
<keyword evidence="2" id="KW-1185">Reference proteome</keyword>
<dbReference type="Proteomes" id="UP000826195">
    <property type="component" value="Unassembled WGS sequence"/>
</dbReference>
<sequence>MIYIAGQTLGGLTSIDRCSFPRQPLQVRLPVGQDDSTRVIKDFELSLGGQDINTSVGCCGTKRRIGLIKASKQCWWICRRWPDNVWLAKSPYTLVVFNCSTARKQRPTYLTSKRVRARASFAVSSPNASPESRIENTINNHYHMQSSPLYVLCASMRPETYDSRGELSDIKFGRGSDETPDTFKRRFYGEWGMGLAQPSDQLYRAEQNNLGCLARAVKNTKRDDSMRFTLCSCSSYTLALPALFFTLFPSIQRREYRQRFFDRVDPLQWLPCRFVFIFLSFIQKMPPGERPTARALRPTTQA</sequence>
<organism evidence="1 2">
    <name type="scientific">Cotesia glomerata</name>
    <name type="common">Lepidopteran parasitic wasp</name>
    <name type="synonym">Apanteles glomeratus</name>
    <dbReference type="NCBI Taxonomy" id="32391"/>
    <lineage>
        <taxon>Eukaryota</taxon>
        <taxon>Metazoa</taxon>
        <taxon>Ecdysozoa</taxon>
        <taxon>Arthropoda</taxon>
        <taxon>Hexapoda</taxon>
        <taxon>Insecta</taxon>
        <taxon>Pterygota</taxon>
        <taxon>Neoptera</taxon>
        <taxon>Endopterygota</taxon>
        <taxon>Hymenoptera</taxon>
        <taxon>Apocrita</taxon>
        <taxon>Ichneumonoidea</taxon>
        <taxon>Braconidae</taxon>
        <taxon>Microgastrinae</taxon>
        <taxon>Cotesia</taxon>
    </lineage>
</organism>
<accession>A0AAV7HX13</accession>
<reference evidence="1 2" key="1">
    <citation type="journal article" date="2021" name="J. Hered.">
        <title>A chromosome-level genome assembly of the parasitoid wasp, Cotesia glomerata (Hymenoptera: Braconidae).</title>
        <authorList>
            <person name="Pinto B.J."/>
            <person name="Weis J.J."/>
            <person name="Gamble T."/>
            <person name="Ode P.J."/>
            <person name="Paul R."/>
            <person name="Zaspel J.M."/>
        </authorList>
    </citation>
    <scope>NUCLEOTIDE SEQUENCE [LARGE SCALE GENOMIC DNA]</scope>
    <source>
        <strain evidence="1">CgM1</strain>
    </source>
</reference>
<gene>
    <name evidence="1" type="ORF">KQX54_004527</name>
</gene>
<evidence type="ECO:0000313" key="2">
    <source>
        <dbReference type="Proteomes" id="UP000826195"/>
    </source>
</evidence>
<dbReference type="EMBL" id="JAHXZJ010002609">
    <property type="protein sequence ID" value="KAH0539397.1"/>
    <property type="molecule type" value="Genomic_DNA"/>
</dbReference>